<dbReference type="FunFam" id="3.40.50.11660:FF:000002">
    <property type="entry name" value="Alpha-(1,3)-fucosyltransferase"/>
    <property type="match status" value="1"/>
</dbReference>
<proteinExistence type="inferred from homology"/>
<dbReference type="Pfam" id="PF00852">
    <property type="entry name" value="Glyco_transf_10"/>
    <property type="match status" value="1"/>
</dbReference>
<dbReference type="EC" id="2.4.1.-" evidence="12"/>
<keyword evidence="6 12" id="KW-0812">Transmembrane</keyword>
<comment type="pathway">
    <text evidence="2">Protein modification; protein glycosylation.</text>
</comment>
<dbReference type="InterPro" id="IPR055270">
    <property type="entry name" value="Glyco_tran_10_C"/>
</dbReference>
<keyword evidence="15" id="KW-1185">Reference proteome</keyword>
<name>A0A8J2P3G8_9HEXA</name>
<evidence type="ECO:0000256" key="10">
    <source>
        <dbReference type="ARBA" id="ARBA00023136"/>
    </source>
</evidence>
<keyword evidence="11" id="KW-0325">Glycoprotein</keyword>
<comment type="similarity">
    <text evidence="3 12">Belongs to the glycosyltransferase 10 family.</text>
</comment>
<evidence type="ECO:0000259" key="13">
    <source>
        <dbReference type="Pfam" id="PF00852"/>
    </source>
</evidence>
<gene>
    <name evidence="14" type="ORF">AFUS01_LOCUS19197</name>
</gene>
<dbReference type="GO" id="GO:0008417">
    <property type="term" value="F:fucosyltransferase activity"/>
    <property type="evidence" value="ECO:0007669"/>
    <property type="project" value="InterPro"/>
</dbReference>
<dbReference type="PANTHER" id="PTHR48438:SF1">
    <property type="entry name" value="ALPHA-(1,3)-FUCOSYLTRANSFERASE C-RELATED"/>
    <property type="match status" value="1"/>
</dbReference>
<evidence type="ECO:0000256" key="3">
    <source>
        <dbReference type="ARBA" id="ARBA00008919"/>
    </source>
</evidence>
<keyword evidence="5 12" id="KW-0808">Transferase</keyword>
<evidence type="ECO:0000256" key="11">
    <source>
        <dbReference type="ARBA" id="ARBA00023180"/>
    </source>
</evidence>
<evidence type="ECO:0000256" key="6">
    <source>
        <dbReference type="ARBA" id="ARBA00022692"/>
    </source>
</evidence>
<accession>A0A8J2P3G8</accession>
<dbReference type="GO" id="GO:0032580">
    <property type="term" value="C:Golgi cisterna membrane"/>
    <property type="evidence" value="ECO:0007669"/>
    <property type="project" value="UniProtKB-SubCell"/>
</dbReference>
<evidence type="ECO:0000256" key="2">
    <source>
        <dbReference type="ARBA" id="ARBA00004922"/>
    </source>
</evidence>
<dbReference type="Proteomes" id="UP000708208">
    <property type="component" value="Unassembled WGS sequence"/>
</dbReference>
<keyword evidence="9 12" id="KW-0333">Golgi apparatus</keyword>
<evidence type="ECO:0000256" key="5">
    <source>
        <dbReference type="ARBA" id="ARBA00022679"/>
    </source>
</evidence>
<dbReference type="EMBL" id="CAJVCH010196617">
    <property type="protein sequence ID" value="CAG7730565.1"/>
    <property type="molecule type" value="Genomic_DNA"/>
</dbReference>
<comment type="subcellular location">
    <subcellularLocation>
        <location evidence="1 12">Golgi apparatus</location>
        <location evidence="1 12">Golgi stack membrane</location>
        <topology evidence="1 12">Single-pass type II membrane protein</topology>
    </subcellularLocation>
</comment>
<evidence type="ECO:0000256" key="9">
    <source>
        <dbReference type="ARBA" id="ARBA00023034"/>
    </source>
</evidence>
<evidence type="ECO:0000256" key="8">
    <source>
        <dbReference type="ARBA" id="ARBA00022989"/>
    </source>
</evidence>
<evidence type="ECO:0000256" key="4">
    <source>
        <dbReference type="ARBA" id="ARBA00022676"/>
    </source>
</evidence>
<dbReference type="PANTHER" id="PTHR48438">
    <property type="entry name" value="ALPHA-(1,3)-FUCOSYLTRANSFERASE C-RELATED"/>
    <property type="match status" value="1"/>
</dbReference>
<dbReference type="OrthoDB" id="427096at2759"/>
<keyword evidence="4 12" id="KW-0328">Glycosyltransferase</keyword>
<evidence type="ECO:0000313" key="14">
    <source>
        <dbReference type="EMBL" id="CAG7730565.1"/>
    </source>
</evidence>
<reference evidence="14" key="1">
    <citation type="submission" date="2021-06" db="EMBL/GenBank/DDBJ databases">
        <authorList>
            <person name="Hodson N. C."/>
            <person name="Mongue J. A."/>
            <person name="Jaron S. K."/>
        </authorList>
    </citation>
    <scope>NUCLEOTIDE SEQUENCE</scope>
</reference>
<protein>
    <recommendedName>
        <fullName evidence="12">Fucosyltransferase</fullName>
        <ecNumber evidence="12">2.4.1.-</ecNumber>
    </recommendedName>
</protein>
<keyword evidence="8" id="KW-1133">Transmembrane helix</keyword>
<dbReference type="InterPro" id="IPR001503">
    <property type="entry name" value="Glyco_trans_10"/>
</dbReference>
<evidence type="ECO:0000256" key="7">
    <source>
        <dbReference type="ARBA" id="ARBA00022968"/>
    </source>
</evidence>
<evidence type="ECO:0000256" key="1">
    <source>
        <dbReference type="ARBA" id="ARBA00004447"/>
    </source>
</evidence>
<dbReference type="AlphaFoldDB" id="A0A8J2P3G8"/>
<feature type="domain" description="Fucosyltransferase C-terminal" evidence="13">
    <location>
        <begin position="179"/>
        <end position="349"/>
    </location>
</feature>
<organism evidence="14 15">
    <name type="scientific">Allacma fusca</name>
    <dbReference type="NCBI Taxonomy" id="39272"/>
    <lineage>
        <taxon>Eukaryota</taxon>
        <taxon>Metazoa</taxon>
        <taxon>Ecdysozoa</taxon>
        <taxon>Arthropoda</taxon>
        <taxon>Hexapoda</taxon>
        <taxon>Collembola</taxon>
        <taxon>Symphypleona</taxon>
        <taxon>Sminthuridae</taxon>
        <taxon>Allacma</taxon>
    </lineage>
</organism>
<evidence type="ECO:0000256" key="12">
    <source>
        <dbReference type="RuleBase" id="RU003832"/>
    </source>
</evidence>
<comment type="caution">
    <text evidence="14">The sequence shown here is derived from an EMBL/GenBank/DDBJ whole genome shotgun (WGS) entry which is preliminary data.</text>
</comment>
<keyword evidence="7" id="KW-0735">Signal-anchor</keyword>
<evidence type="ECO:0000313" key="15">
    <source>
        <dbReference type="Proteomes" id="UP000708208"/>
    </source>
</evidence>
<sequence length="434" mass="49949">MGVKMYKVIICLVLLFSGIFLFLLFFARNLEEVEMELHNKYVHSVQKISNTKKVILMYNHMNHKHYPILDGYCLDTFGRKSQSRCPYSCLFTDDKTVLEFAHAVVFSSRDLKNNQEDNDLPSSRSTNNNQRWVLLSMESPIRPKQDGITGVVQENDLDLRAFNNTFNWTMSYRHDSDIRKTKLVAWISSDCYLERSGSSFLVAQLQNLIPVDVYGKCGKFQCNQRSSERCLDLKSCYKEIASRYKFFLALENSLCEDYVTETFFYALEFGMVPVVYGKANYSELAVPGSFINVMDFVSVRDLAFYLKHLSTHPDEYKAFFNWRRNYFVTTSFHLDIAWCSLCSKLWEVDAFDSLNNASNALTSVPGRFKNQISISPLKTVGLEELEKWSAATAFISKVCDSPPNFVLNTSSTYTFPVARTKQSSVLTGSQRNEF</sequence>
<keyword evidence="10" id="KW-0472">Membrane</keyword>